<protein>
    <submittedName>
        <fullName evidence="1">Winged helix DNA-binding domain-containing protein</fullName>
    </submittedName>
</protein>
<proteinExistence type="predicted"/>
<comment type="caution">
    <text evidence="1">The sequence shown here is derived from an EMBL/GenBank/DDBJ whole genome shotgun (WGS) entry which is preliminary data.</text>
</comment>
<dbReference type="Pfam" id="PF06224">
    <property type="entry name" value="AlkZ-like"/>
    <property type="match status" value="1"/>
</dbReference>
<evidence type="ECO:0000313" key="2">
    <source>
        <dbReference type="Proteomes" id="UP000550729"/>
    </source>
</evidence>
<dbReference type="Proteomes" id="UP000550729">
    <property type="component" value="Unassembled WGS sequence"/>
</dbReference>
<dbReference type="EMBL" id="JABBNB010000034">
    <property type="protein sequence ID" value="NMO04380.1"/>
    <property type="molecule type" value="Genomic_DNA"/>
</dbReference>
<dbReference type="PANTHER" id="PTHR38479:SF2">
    <property type="entry name" value="WINGED HELIX DNA-BINDING DOMAIN-CONTAINING PROTEIN"/>
    <property type="match status" value="1"/>
</dbReference>
<dbReference type="PANTHER" id="PTHR38479">
    <property type="entry name" value="LMO0824 PROTEIN"/>
    <property type="match status" value="1"/>
</dbReference>
<keyword evidence="2" id="KW-1185">Reference proteome</keyword>
<sequence>MVDTFAPTPISLGQWNRTLLHRQHLLTRIDDDAIEVIDRCVGLQSQDPRAAHYGLASRIVDYRPAELDGLLDSAEVVRMASLRSTVFLSDAEDARWIRALAQPRLDYEVETAHRRRLTAADPTDIAAQAAEELAGQELSVRELGARLQKRWPDEPASTLSAVARCLLPLVQVPPRGLWACGGGGPLRYQLFDDWVGPGDPAITGEEAVRDLIRLYLRGFGPATVKGVQTWAAMTGLKPHLEAMLADWELIAYVGPNGERLYDLDGLEIVDADRPAPARLVAPFDNVVAVQADRARIADPEVYRRTLTPNGRSPGFVLVDGRLAGIWSVPDGERVVVDYLTEVTQANGRDVDGEVTRLEALLNA</sequence>
<reference evidence="1 2" key="1">
    <citation type="submission" date="2020-04" db="EMBL/GenBank/DDBJ databases">
        <title>Gordonia sp. nov. TBRC 11910.</title>
        <authorList>
            <person name="Suriyachadkun C."/>
        </authorList>
    </citation>
    <scope>NUCLEOTIDE SEQUENCE [LARGE SCALE GENOMIC DNA]</scope>
    <source>
        <strain evidence="1 2">TBRC 11910</strain>
    </source>
</reference>
<accession>A0A848L094</accession>
<name>A0A848L094_9ACTN</name>
<organism evidence="1 2">
    <name type="scientific">Gordonia asplenii</name>
    <dbReference type="NCBI Taxonomy" id="2725283"/>
    <lineage>
        <taxon>Bacteria</taxon>
        <taxon>Bacillati</taxon>
        <taxon>Actinomycetota</taxon>
        <taxon>Actinomycetes</taxon>
        <taxon>Mycobacteriales</taxon>
        <taxon>Gordoniaceae</taxon>
        <taxon>Gordonia</taxon>
    </lineage>
</organism>
<dbReference type="RefSeq" id="WP_170196879.1">
    <property type="nucleotide sequence ID" value="NZ_JABBNB010000034.1"/>
</dbReference>
<dbReference type="AlphaFoldDB" id="A0A848L094"/>
<dbReference type="InterPro" id="IPR009351">
    <property type="entry name" value="AlkZ-like"/>
</dbReference>
<gene>
    <name evidence="1" type="ORF">HH308_24475</name>
</gene>
<evidence type="ECO:0000313" key="1">
    <source>
        <dbReference type="EMBL" id="NMO04380.1"/>
    </source>
</evidence>
<keyword evidence="1" id="KW-0238">DNA-binding</keyword>
<dbReference type="GO" id="GO:0003677">
    <property type="term" value="F:DNA binding"/>
    <property type="evidence" value="ECO:0007669"/>
    <property type="project" value="UniProtKB-KW"/>
</dbReference>